<dbReference type="Proteomes" id="UP000255467">
    <property type="component" value="Unassembled WGS sequence"/>
</dbReference>
<reference evidence="2 3" key="1">
    <citation type="submission" date="2018-06" db="EMBL/GenBank/DDBJ databases">
        <authorList>
            <consortium name="Pathogen Informatics"/>
            <person name="Doyle S."/>
        </authorList>
    </citation>
    <scope>NUCLEOTIDE SEQUENCE [LARGE SCALE GENOMIC DNA]</scope>
    <source>
        <strain evidence="2 3">NCTC1934</strain>
    </source>
</reference>
<evidence type="ECO:0000256" key="1">
    <source>
        <dbReference type="SAM" id="Phobius"/>
    </source>
</evidence>
<name>A0A379JKN5_9NOCA</name>
<keyword evidence="1" id="KW-0472">Membrane</keyword>
<feature type="transmembrane region" description="Helical" evidence="1">
    <location>
        <begin position="12"/>
        <end position="31"/>
    </location>
</feature>
<accession>A0A379JKN5</accession>
<organism evidence="2 3">
    <name type="scientific">Nocardia otitidiscaviarum</name>
    <dbReference type="NCBI Taxonomy" id="1823"/>
    <lineage>
        <taxon>Bacteria</taxon>
        <taxon>Bacillati</taxon>
        <taxon>Actinomycetota</taxon>
        <taxon>Actinomycetes</taxon>
        <taxon>Mycobacteriales</taxon>
        <taxon>Nocardiaceae</taxon>
        <taxon>Nocardia</taxon>
    </lineage>
</organism>
<dbReference type="EMBL" id="UGRY01000006">
    <property type="protein sequence ID" value="SUD48924.1"/>
    <property type="molecule type" value="Genomic_DNA"/>
</dbReference>
<dbReference type="AlphaFoldDB" id="A0A379JKN5"/>
<protein>
    <submittedName>
        <fullName evidence="2">Uncharacterized protein</fullName>
    </submittedName>
</protein>
<evidence type="ECO:0000313" key="3">
    <source>
        <dbReference type="Proteomes" id="UP000255467"/>
    </source>
</evidence>
<keyword evidence="1" id="KW-1133">Transmembrane helix</keyword>
<evidence type="ECO:0000313" key="2">
    <source>
        <dbReference type="EMBL" id="SUD48924.1"/>
    </source>
</evidence>
<keyword evidence="3" id="KW-1185">Reference proteome</keyword>
<keyword evidence="1" id="KW-0812">Transmembrane</keyword>
<sequence>MGSFNVGDWMTALGQGFTWIVSILVSGATAGSS</sequence>
<gene>
    <name evidence="2" type="ORF">NCTC1934_06270</name>
</gene>
<proteinExistence type="predicted"/>